<dbReference type="EMBL" id="QBLH01003535">
    <property type="protein sequence ID" value="TGZ37489.1"/>
    <property type="molecule type" value="Genomic_DNA"/>
</dbReference>
<dbReference type="AlphaFoldDB" id="A0A4S2JRQ3"/>
<proteinExistence type="predicted"/>
<organism evidence="1 2">
    <name type="scientific">Temnothorax longispinosus</name>
    <dbReference type="NCBI Taxonomy" id="300112"/>
    <lineage>
        <taxon>Eukaryota</taxon>
        <taxon>Metazoa</taxon>
        <taxon>Ecdysozoa</taxon>
        <taxon>Arthropoda</taxon>
        <taxon>Hexapoda</taxon>
        <taxon>Insecta</taxon>
        <taxon>Pterygota</taxon>
        <taxon>Neoptera</taxon>
        <taxon>Endopterygota</taxon>
        <taxon>Hymenoptera</taxon>
        <taxon>Apocrita</taxon>
        <taxon>Aculeata</taxon>
        <taxon>Formicoidea</taxon>
        <taxon>Formicidae</taxon>
        <taxon>Myrmicinae</taxon>
        <taxon>Temnothorax</taxon>
    </lineage>
</organism>
<protein>
    <submittedName>
        <fullName evidence="1">Uncharacterized protein</fullName>
    </submittedName>
</protein>
<gene>
    <name evidence="1" type="ORF">DBV15_04642</name>
</gene>
<evidence type="ECO:0000313" key="2">
    <source>
        <dbReference type="Proteomes" id="UP000310200"/>
    </source>
</evidence>
<sequence length="133" mass="15456">MSEQFDKEIRNRCIRKKSGLDDWTAAYLRRYLRVKHYINERICVPRYEGRLIKTVKIISLLSVRREERVYRFSSYLSQIDVEYVDNSASTQLSHPCGRVEIVTLVQCKLYRPLAITAPLFPTGRGVALSSIGD</sequence>
<accession>A0A4S2JRQ3</accession>
<comment type="caution">
    <text evidence="1">The sequence shown here is derived from an EMBL/GenBank/DDBJ whole genome shotgun (WGS) entry which is preliminary data.</text>
</comment>
<keyword evidence="2" id="KW-1185">Reference proteome</keyword>
<evidence type="ECO:0000313" key="1">
    <source>
        <dbReference type="EMBL" id="TGZ37489.1"/>
    </source>
</evidence>
<name>A0A4S2JRQ3_9HYME</name>
<reference evidence="1 2" key="1">
    <citation type="journal article" date="2019" name="Philos. Trans. R. Soc. Lond., B, Biol. Sci.">
        <title>Ant behaviour and brain gene expression of defending hosts depend on the ecological success of the intruding social parasite.</title>
        <authorList>
            <person name="Kaur R."/>
            <person name="Stoldt M."/>
            <person name="Jongepier E."/>
            <person name="Feldmeyer B."/>
            <person name="Menzel F."/>
            <person name="Bornberg-Bauer E."/>
            <person name="Foitzik S."/>
        </authorList>
    </citation>
    <scope>NUCLEOTIDE SEQUENCE [LARGE SCALE GENOMIC DNA]</scope>
    <source>
        <tissue evidence="1">Whole body</tissue>
    </source>
</reference>
<dbReference type="Proteomes" id="UP000310200">
    <property type="component" value="Unassembled WGS sequence"/>
</dbReference>